<dbReference type="Pfam" id="PF03476">
    <property type="entry name" value="MOSC_N"/>
    <property type="match status" value="1"/>
</dbReference>
<evidence type="ECO:0000313" key="2">
    <source>
        <dbReference type="EMBL" id="MFC2968986.1"/>
    </source>
</evidence>
<proteinExistence type="predicted"/>
<dbReference type="Proteomes" id="UP001595443">
    <property type="component" value="Unassembled WGS sequence"/>
</dbReference>
<dbReference type="SUPFAM" id="SSF50800">
    <property type="entry name" value="PK beta-barrel domain-like"/>
    <property type="match status" value="1"/>
</dbReference>
<feature type="domain" description="MOSC" evidence="1">
    <location>
        <begin position="102"/>
        <end position="249"/>
    </location>
</feature>
<dbReference type="Pfam" id="PF03473">
    <property type="entry name" value="MOSC"/>
    <property type="match status" value="1"/>
</dbReference>
<evidence type="ECO:0000313" key="3">
    <source>
        <dbReference type="Proteomes" id="UP001595443"/>
    </source>
</evidence>
<reference evidence="3" key="1">
    <citation type="journal article" date="2019" name="Int. J. Syst. Evol. Microbiol.">
        <title>The Global Catalogue of Microorganisms (GCM) 10K type strain sequencing project: providing services to taxonomists for standard genome sequencing and annotation.</title>
        <authorList>
            <consortium name="The Broad Institute Genomics Platform"/>
            <consortium name="The Broad Institute Genome Sequencing Center for Infectious Disease"/>
            <person name="Wu L."/>
            <person name="Ma J."/>
        </authorList>
    </citation>
    <scope>NUCLEOTIDE SEQUENCE [LARGE SCALE GENOMIC DNA]</scope>
    <source>
        <strain evidence="3">KCTC 62192</strain>
    </source>
</reference>
<organism evidence="2 3">
    <name type="scientific">Acidimangrovimonas pyrenivorans</name>
    <dbReference type="NCBI Taxonomy" id="2030798"/>
    <lineage>
        <taxon>Bacteria</taxon>
        <taxon>Pseudomonadati</taxon>
        <taxon>Pseudomonadota</taxon>
        <taxon>Alphaproteobacteria</taxon>
        <taxon>Rhodobacterales</taxon>
        <taxon>Paracoccaceae</taxon>
        <taxon>Acidimangrovimonas</taxon>
    </lineage>
</organism>
<dbReference type="Gene3D" id="2.40.33.20">
    <property type="entry name" value="PK beta-barrel domain-like"/>
    <property type="match status" value="1"/>
</dbReference>
<protein>
    <submittedName>
        <fullName evidence="2">MOSC domain-containing protein</fullName>
    </submittedName>
</protein>
<dbReference type="InterPro" id="IPR011037">
    <property type="entry name" value="Pyrv_Knase-like_insert_dom_sf"/>
</dbReference>
<sequence length="249" mass="26648">MSGTLAHIFRHPIKAHGREALASVVLSAGACLPWDRHWAVAHEAAKLPAPMGWARCVNFSRGAKAPQLMAIAATLDETSGRVTLTHPDRPEISFDPETEAEAFLSWVRPLMPEGRAQSTALTRAPGRGMTDSPFPSVAILNLASNRALTGHLGQELSLHRWRGNLWIDGWEPWAEFGLVGRELKIGDAVLKVEQRITRCKATTANPETGHVDADTLGGLSALTGAQDFGIYATVVTGGAIAPGLTVEVL</sequence>
<dbReference type="RefSeq" id="WP_377833691.1">
    <property type="nucleotide sequence ID" value="NZ_JBHRSK010000008.1"/>
</dbReference>
<gene>
    <name evidence="2" type="ORF">ACFOES_12840</name>
</gene>
<dbReference type="InterPro" id="IPR005302">
    <property type="entry name" value="MoCF_Sase_C"/>
</dbReference>
<dbReference type="PROSITE" id="PS51340">
    <property type="entry name" value="MOSC"/>
    <property type="match status" value="1"/>
</dbReference>
<dbReference type="InterPro" id="IPR005303">
    <property type="entry name" value="MOCOS_middle"/>
</dbReference>
<comment type="caution">
    <text evidence="2">The sequence shown here is derived from an EMBL/GenBank/DDBJ whole genome shotgun (WGS) entry which is preliminary data.</text>
</comment>
<accession>A0ABV7AI08</accession>
<keyword evidence="3" id="KW-1185">Reference proteome</keyword>
<dbReference type="EMBL" id="JBHRSK010000008">
    <property type="protein sequence ID" value="MFC2968986.1"/>
    <property type="molecule type" value="Genomic_DNA"/>
</dbReference>
<evidence type="ECO:0000259" key="1">
    <source>
        <dbReference type="PROSITE" id="PS51340"/>
    </source>
</evidence>
<name>A0ABV7AI08_9RHOB</name>